<dbReference type="Pfam" id="PF01613">
    <property type="entry name" value="Flavin_Reduct"/>
    <property type="match status" value="1"/>
</dbReference>
<organism evidence="4 5">
    <name type="scientific">Hyaloscypha variabilis (strain UAMH 11265 / GT02V1 / F)</name>
    <name type="common">Meliniomyces variabilis</name>
    <dbReference type="NCBI Taxonomy" id="1149755"/>
    <lineage>
        <taxon>Eukaryota</taxon>
        <taxon>Fungi</taxon>
        <taxon>Dikarya</taxon>
        <taxon>Ascomycota</taxon>
        <taxon>Pezizomycotina</taxon>
        <taxon>Leotiomycetes</taxon>
        <taxon>Helotiales</taxon>
        <taxon>Hyaloscyphaceae</taxon>
        <taxon>Hyaloscypha</taxon>
        <taxon>Hyaloscypha variabilis</taxon>
    </lineage>
</organism>
<dbReference type="GO" id="GO:0010181">
    <property type="term" value="F:FMN binding"/>
    <property type="evidence" value="ECO:0007669"/>
    <property type="project" value="InterPro"/>
</dbReference>
<dbReference type="EMBL" id="KZ613954">
    <property type="protein sequence ID" value="PMD34280.1"/>
    <property type="molecule type" value="Genomic_DNA"/>
</dbReference>
<feature type="domain" description="Flavin reductase like" evidence="3">
    <location>
        <begin position="95"/>
        <end position="299"/>
    </location>
</feature>
<dbReference type="Gene3D" id="2.30.110.10">
    <property type="entry name" value="Electron Transport, Fmn-binding Protein, Chain A"/>
    <property type="match status" value="1"/>
</dbReference>
<sequence length="319" mass="34568">MICKNGGRLASNCLGNRSGTVAARGFYEAFWRWSTVGCQAPKRVERASIHTTNGRASILPARSSGPLPQLNDTPEPPSSNDTDSAKLSTTLRLLMRTLPHSVVVVTAAKARIDGSTDMPLERADYADRYRAMTVSSFTTITLSPDPIISFNVKFPSETLAAIEETGHFLVHILEANEAGARIADSFAHSFPRASKFMEKLLMNKVDGLWMAPVLGIDEEYDEDGYGPNVVDAAMIIGEGVERYLSCSVVKDVGEGRSGFVKIGDHVVVIAKVEDMIGSQVKREGGPQGGLCYADGKYRKVGGVIEVKEDISGQKLERKD</sequence>
<dbReference type="Proteomes" id="UP000235786">
    <property type="component" value="Unassembled WGS sequence"/>
</dbReference>
<dbReference type="PANTHER" id="PTHR30466">
    <property type="entry name" value="FLAVIN REDUCTASE"/>
    <property type="match status" value="1"/>
</dbReference>
<evidence type="ECO:0000256" key="1">
    <source>
        <dbReference type="ARBA" id="ARBA00023002"/>
    </source>
</evidence>
<proteinExistence type="predicted"/>
<accession>A0A2J6R6Y6</accession>
<keyword evidence="5" id="KW-1185">Reference proteome</keyword>
<dbReference type="AlphaFoldDB" id="A0A2J6R6Y6"/>
<dbReference type="STRING" id="1149755.A0A2J6R6Y6"/>
<dbReference type="PANTHER" id="PTHR30466:SF1">
    <property type="entry name" value="FMN REDUCTASE (NADH) RUTF"/>
    <property type="match status" value="1"/>
</dbReference>
<evidence type="ECO:0000313" key="5">
    <source>
        <dbReference type="Proteomes" id="UP000235786"/>
    </source>
</evidence>
<dbReference type="InterPro" id="IPR002563">
    <property type="entry name" value="Flavin_Rdtase-like_dom"/>
</dbReference>
<dbReference type="OrthoDB" id="2015405at2759"/>
<dbReference type="SMART" id="SM00903">
    <property type="entry name" value="Flavin_Reduct"/>
    <property type="match status" value="1"/>
</dbReference>
<keyword evidence="1" id="KW-0560">Oxidoreductase</keyword>
<protein>
    <recommendedName>
        <fullName evidence="3">Flavin reductase like domain-containing protein</fullName>
    </recommendedName>
</protein>
<evidence type="ECO:0000313" key="4">
    <source>
        <dbReference type="EMBL" id="PMD34280.1"/>
    </source>
</evidence>
<gene>
    <name evidence="4" type="ORF">L207DRAFT_517462</name>
</gene>
<dbReference type="InterPro" id="IPR012349">
    <property type="entry name" value="Split_barrel_FMN-bd"/>
</dbReference>
<dbReference type="InterPro" id="IPR050268">
    <property type="entry name" value="NADH-dep_flavin_reductase"/>
</dbReference>
<name>A0A2J6R6Y6_HYAVF</name>
<evidence type="ECO:0000256" key="2">
    <source>
        <dbReference type="SAM" id="MobiDB-lite"/>
    </source>
</evidence>
<feature type="region of interest" description="Disordered" evidence="2">
    <location>
        <begin position="54"/>
        <end position="84"/>
    </location>
</feature>
<reference evidence="4 5" key="1">
    <citation type="submission" date="2016-04" db="EMBL/GenBank/DDBJ databases">
        <title>A degradative enzymes factory behind the ericoid mycorrhizal symbiosis.</title>
        <authorList>
            <consortium name="DOE Joint Genome Institute"/>
            <person name="Martino E."/>
            <person name="Morin E."/>
            <person name="Grelet G."/>
            <person name="Kuo A."/>
            <person name="Kohler A."/>
            <person name="Daghino S."/>
            <person name="Barry K."/>
            <person name="Choi C."/>
            <person name="Cichocki N."/>
            <person name="Clum A."/>
            <person name="Copeland A."/>
            <person name="Hainaut M."/>
            <person name="Haridas S."/>
            <person name="Labutti K."/>
            <person name="Lindquist E."/>
            <person name="Lipzen A."/>
            <person name="Khouja H.-R."/>
            <person name="Murat C."/>
            <person name="Ohm R."/>
            <person name="Olson A."/>
            <person name="Spatafora J."/>
            <person name="Veneault-Fourrey C."/>
            <person name="Henrissat B."/>
            <person name="Grigoriev I."/>
            <person name="Martin F."/>
            <person name="Perotto S."/>
        </authorList>
    </citation>
    <scope>NUCLEOTIDE SEQUENCE [LARGE SCALE GENOMIC DNA]</scope>
    <source>
        <strain evidence="4 5">F</strain>
    </source>
</reference>
<evidence type="ECO:0000259" key="3">
    <source>
        <dbReference type="SMART" id="SM00903"/>
    </source>
</evidence>
<dbReference type="SUPFAM" id="SSF50475">
    <property type="entry name" value="FMN-binding split barrel"/>
    <property type="match status" value="1"/>
</dbReference>
<dbReference type="GO" id="GO:0042602">
    <property type="term" value="F:riboflavin reductase (NADPH) activity"/>
    <property type="evidence" value="ECO:0007669"/>
    <property type="project" value="TreeGrafter"/>
</dbReference>